<comment type="caution">
    <text evidence="10">The sequence shown here is derived from an EMBL/GenBank/DDBJ whole genome shotgun (WGS) entry which is preliminary data.</text>
</comment>
<keyword evidence="7 9" id="KW-1133">Transmembrane helix</keyword>
<accession>A0ABS3NEF2</accession>
<protein>
    <recommendedName>
        <fullName evidence="3">UPF0208 membrane protein YfbV</fullName>
    </recommendedName>
</protein>
<keyword evidence="8 9" id="KW-0472">Membrane</keyword>
<evidence type="ECO:0000256" key="4">
    <source>
        <dbReference type="ARBA" id="ARBA00022475"/>
    </source>
</evidence>
<gene>
    <name evidence="10" type="ORF">J3U76_04830</name>
</gene>
<reference evidence="10 11" key="1">
    <citation type="submission" date="2021-03" db="EMBL/GenBank/DDBJ databases">
        <title>Oceanisphaera sp. nov., isolated from the intestine.</title>
        <authorList>
            <person name="Zhao L.-H."/>
            <person name="Shi L.-F."/>
        </authorList>
    </citation>
    <scope>NUCLEOTIDE SEQUENCE [LARGE SCALE GENOMIC DNA]</scope>
    <source>
        <strain evidence="10 11">DM8</strain>
    </source>
</reference>
<dbReference type="Proteomes" id="UP000664882">
    <property type="component" value="Unassembled WGS sequence"/>
</dbReference>
<dbReference type="EMBL" id="JAGDFX010000004">
    <property type="protein sequence ID" value="MBO1518968.1"/>
    <property type="molecule type" value="Genomic_DNA"/>
</dbReference>
<comment type="similarity">
    <text evidence="2">Belongs to the UPF0208 family.</text>
</comment>
<evidence type="ECO:0000256" key="1">
    <source>
        <dbReference type="ARBA" id="ARBA00004429"/>
    </source>
</evidence>
<evidence type="ECO:0000256" key="2">
    <source>
        <dbReference type="ARBA" id="ARBA00009474"/>
    </source>
</evidence>
<sequence>MGILISKLHRGGAYLAVWPKERQLAALFPEYRIVNATRLGIRVMPALIVLCVLMQFQFGDPRFWPGVIASILFLASLPMQGLYWLGQRADTRLPPTLVTWYRRLYEQIATAGIAIAEPVARPCYFQLGETLNVAFKQLDKSFIRDL</sequence>
<evidence type="ECO:0000256" key="5">
    <source>
        <dbReference type="ARBA" id="ARBA00022519"/>
    </source>
</evidence>
<keyword evidence="5" id="KW-0997">Cell inner membrane</keyword>
<keyword evidence="6 9" id="KW-0812">Transmembrane</keyword>
<dbReference type="InterPro" id="IPR007334">
    <property type="entry name" value="UPF0208"/>
</dbReference>
<proteinExistence type="inferred from homology"/>
<dbReference type="Pfam" id="PF04217">
    <property type="entry name" value="DUF412"/>
    <property type="match status" value="1"/>
</dbReference>
<organism evidence="10 11">
    <name type="scientific">Oceanisphaera pacifica</name>
    <dbReference type="NCBI Taxonomy" id="2818389"/>
    <lineage>
        <taxon>Bacteria</taxon>
        <taxon>Pseudomonadati</taxon>
        <taxon>Pseudomonadota</taxon>
        <taxon>Gammaproteobacteria</taxon>
        <taxon>Aeromonadales</taxon>
        <taxon>Aeromonadaceae</taxon>
        <taxon>Oceanisphaera</taxon>
    </lineage>
</organism>
<evidence type="ECO:0000256" key="8">
    <source>
        <dbReference type="ARBA" id="ARBA00023136"/>
    </source>
</evidence>
<dbReference type="RefSeq" id="WP_208004710.1">
    <property type="nucleotide sequence ID" value="NZ_JAGDFX010000004.1"/>
</dbReference>
<keyword evidence="11" id="KW-1185">Reference proteome</keyword>
<evidence type="ECO:0000256" key="9">
    <source>
        <dbReference type="SAM" id="Phobius"/>
    </source>
</evidence>
<feature type="transmembrane region" description="Helical" evidence="9">
    <location>
        <begin position="64"/>
        <end position="85"/>
    </location>
</feature>
<comment type="subcellular location">
    <subcellularLocation>
        <location evidence="1">Cell inner membrane</location>
        <topology evidence="1">Multi-pass membrane protein</topology>
    </subcellularLocation>
</comment>
<evidence type="ECO:0000313" key="10">
    <source>
        <dbReference type="EMBL" id="MBO1518968.1"/>
    </source>
</evidence>
<feature type="transmembrane region" description="Helical" evidence="9">
    <location>
        <begin position="39"/>
        <end position="58"/>
    </location>
</feature>
<dbReference type="NCBIfam" id="NF002493">
    <property type="entry name" value="PRK01816.1"/>
    <property type="match status" value="1"/>
</dbReference>
<evidence type="ECO:0000256" key="6">
    <source>
        <dbReference type="ARBA" id="ARBA00022692"/>
    </source>
</evidence>
<evidence type="ECO:0000256" key="7">
    <source>
        <dbReference type="ARBA" id="ARBA00022989"/>
    </source>
</evidence>
<evidence type="ECO:0000313" key="11">
    <source>
        <dbReference type="Proteomes" id="UP000664882"/>
    </source>
</evidence>
<name>A0ABS3NEF2_9GAMM</name>
<keyword evidence="4" id="KW-1003">Cell membrane</keyword>
<evidence type="ECO:0000256" key="3">
    <source>
        <dbReference type="ARBA" id="ARBA00018831"/>
    </source>
</evidence>